<dbReference type="OrthoDB" id="390105at2"/>
<dbReference type="FunCoup" id="U2EF40">
    <property type="interactions" value="14"/>
</dbReference>
<accession>U2EF40</accession>
<protein>
    <submittedName>
        <fullName evidence="2">Uncharacterized protein</fullName>
    </submittedName>
</protein>
<dbReference type="InterPro" id="IPR009242">
    <property type="entry name" value="DUF896"/>
</dbReference>
<dbReference type="Gene3D" id="1.10.287.540">
    <property type="entry name" value="Helix hairpin bin"/>
    <property type="match status" value="1"/>
</dbReference>
<keyword evidence="3" id="KW-1185">Reference proteome</keyword>
<dbReference type="Pfam" id="PF05979">
    <property type="entry name" value="DUF896"/>
    <property type="match status" value="1"/>
</dbReference>
<reference evidence="2 3" key="1">
    <citation type="journal article" date="2011" name="J. Bacteriol.">
        <title>Genome sequence of Haloplasma contractile, an unusual contractile bacterium from a deep-sea anoxic brine lake.</title>
        <authorList>
            <person name="Antunes A."/>
            <person name="Alam I."/>
            <person name="El Dorry H."/>
            <person name="Siam R."/>
            <person name="Robertson A."/>
            <person name="Bajic V.B."/>
            <person name="Stingl U."/>
        </authorList>
    </citation>
    <scope>NUCLEOTIDE SEQUENCE [LARGE SCALE GENOMIC DNA]</scope>
    <source>
        <strain evidence="2 3">SSD-17B</strain>
    </source>
</reference>
<dbReference type="EMBL" id="AFNU02000001">
    <property type="protein sequence ID" value="ERJ13543.1"/>
    <property type="molecule type" value="Genomic_DNA"/>
</dbReference>
<dbReference type="HAMAP" id="MF_01103">
    <property type="entry name" value="UPF0291"/>
    <property type="match status" value="1"/>
</dbReference>
<dbReference type="AlphaFoldDB" id="U2EF40"/>
<dbReference type="Proteomes" id="UP000005707">
    <property type="component" value="Unassembled WGS sequence"/>
</dbReference>
<reference evidence="2 3" key="2">
    <citation type="journal article" date="2013" name="PLoS ONE">
        <title>INDIGO - INtegrated Data Warehouse of MIcrobial GenOmes with Examples from the Red Sea Extremophiles.</title>
        <authorList>
            <person name="Alam I."/>
            <person name="Antunes A."/>
            <person name="Kamau A.A."/>
            <person name="Ba Alawi W."/>
            <person name="Kalkatawi M."/>
            <person name="Stingl U."/>
            <person name="Bajic V.B."/>
        </authorList>
    </citation>
    <scope>NUCLEOTIDE SEQUENCE [LARGE SCALE GENOMIC DNA]</scope>
    <source>
        <strain evidence="2 3">SSD-17B</strain>
    </source>
</reference>
<organism evidence="2 3">
    <name type="scientific">Haloplasma contractile SSD-17B</name>
    <dbReference type="NCBI Taxonomy" id="1033810"/>
    <lineage>
        <taxon>Bacteria</taxon>
        <taxon>Bacillati</taxon>
        <taxon>Mycoplasmatota</taxon>
        <taxon>Mollicutes</taxon>
        <taxon>Haloplasmatales</taxon>
        <taxon>Haloplasmataceae</taxon>
        <taxon>Haloplasma</taxon>
    </lineage>
</organism>
<dbReference type="PANTHER" id="PTHR37300:SF1">
    <property type="entry name" value="UPF0291 PROTEIN YNZC"/>
    <property type="match status" value="1"/>
</dbReference>
<gene>
    <name evidence="2" type="ORF">HLPCO_000209</name>
</gene>
<sequence>MINTKLIKRINELARKDKEDGLTTEEKREQEQLRSDYLKQFRNRFRNQVETITVIDEEGNDVTPKKLKQIKNKKDPTIM</sequence>
<name>U2EF40_9MOLU</name>
<dbReference type="InParanoid" id="U2EF40"/>
<evidence type="ECO:0000313" key="3">
    <source>
        <dbReference type="Proteomes" id="UP000005707"/>
    </source>
</evidence>
<dbReference type="PANTHER" id="PTHR37300">
    <property type="entry name" value="UPF0291 PROTEIN CBO2609/CLC_2481"/>
    <property type="match status" value="1"/>
</dbReference>
<evidence type="ECO:0000313" key="2">
    <source>
        <dbReference type="EMBL" id="ERJ13543.1"/>
    </source>
</evidence>
<proteinExistence type="inferred from homology"/>
<evidence type="ECO:0000256" key="1">
    <source>
        <dbReference type="ARBA" id="ARBA00022490"/>
    </source>
</evidence>
<dbReference type="eggNOG" id="COG4224">
    <property type="taxonomic scope" value="Bacteria"/>
</dbReference>
<keyword evidence="1" id="KW-0963">Cytoplasm</keyword>
<comment type="caution">
    <text evidence="2">The sequence shown here is derived from an EMBL/GenBank/DDBJ whole genome shotgun (WGS) entry which is preliminary data.</text>
</comment>
<dbReference type="RefSeq" id="WP_008826352.1">
    <property type="nucleotide sequence ID" value="NZ_AFNU02000001.1"/>
</dbReference>
<dbReference type="STRING" id="1033810.HLPCO_000209"/>
<dbReference type="SUPFAM" id="SSF158221">
    <property type="entry name" value="YnzC-like"/>
    <property type="match status" value="1"/>
</dbReference>